<reference evidence="4 5" key="1">
    <citation type="journal article" date="2013" name="Proc. Natl. Acad. Sci. U.S.A.">
        <title>Fine-scale variation in meiotic recombination in Mimulus inferred from population shotgun sequencing.</title>
        <authorList>
            <person name="Hellsten U."/>
            <person name="Wright K.M."/>
            <person name="Jenkins J."/>
            <person name="Shu S."/>
            <person name="Yuan Y."/>
            <person name="Wessler S.R."/>
            <person name="Schmutz J."/>
            <person name="Willis J.H."/>
            <person name="Rokhsar D.S."/>
        </authorList>
    </citation>
    <scope>NUCLEOTIDE SEQUENCE [LARGE SCALE GENOMIC DNA]</scope>
    <source>
        <strain evidence="5">cv. DUN x IM62</strain>
    </source>
</reference>
<name>A0A022Q499_ERYGU</name>
<dbReference type="SUPFAM" id="SSF81383">
    <property type="entry name" value="F-box domain"/>
    <property type="match status" value="1"/>
</dbReference>
<keyword evidence="1" id="KW-0732">Signal</keyword>
<feature type="domain" description="At1g61320/AtMIF1 LRR" evidence="3">
    <location>
        <begin position="183"/>
        <end position="360"/>
    </location>
</feature>
<sequence length="367" mass="41639">MISSSRVAFSLVILSAAIAVFSKLPKNPLPKKKKPSSQCIVKEEPSSQCIVKEEQSSQCIVKKEPSSQCSVENKDMISELPDDILILIISYMPVKCGIRTSILSNRWKNLYRYLSNVKLNCGDLLSRHLLEARSDHNSSLIVYSLNRFLKLRSGSEILSFRLSCCLSRYQFIDLISSLGGLGVRTLDLICLSHCSTNTCFFPFEFLSEIPSLRYFRLSSCILQQPTLESEFRFNSIQILSLSYVVVCDGAVEFILSNCLSLHSLRIVNCDCPSKLCFSGPGLRLKSLYIFGCGDLEEIEFYADNLVLFEFFNHVLVNFVFKHAPRLESVFLDVFNENVTPFVFGKLAKDLPNLKSLTFTKDHYFKVR</sequence>
<evidence type="ECO:0000256" key="1">
    <source>
        <dbReference type="SAM" id="SignalP"/>
    </source>
</evidence>
<dbReference type="eggNOG" id="ENOG502S4JE">
    <property type="taxonomic scope" value="Eukaryota"/>
</dbReference>
<dbReference type="STRING" id="4155.A0A022Q499"/>
<dbReference type="InterPro" id="IPR053781">
    <property type="entry name" value="F-box_AtFBL13-like"/>
</dbReference>
<feature type="domain" description="F-box" evidence="2">
    <location>
        <begin position="77"/>
        <end position="110"/>
    </location>
</feature>
<feature type="chain" id="PRO_5001506565" description="F-box domain-containing protein" evidence="1">
    <location>
        <begin position="23"/>
        <end position="367"/>
    </location>
</feature>
<dbReference type="PANTHER" id="PTHR34145:SF28">
    <property type="entry name" value="F-BOX DOMAIN-CONTAINING PROTEIN"/>
    <property type="match status" value="1"/>
</dbReference>
<keyword evidence="5" id="KW-1185">Reference proteome</keyword>
<dbReference type="Gene3D" id="3.80.10.10">
    <property type="entry name" value="Ribonuclease Inhibitor"/>
    <property type="match status" value="1"/>
</dbReference>
<dbReference type="PANTHER" id="PTHR34145">
    <property type="entry name" value="OS02G0105600 PROTEIN"/>
    <property type="match status" value="1"/>
</dbReference>
<evidence type="ECO:0000259" key="2">
    <source>
        <dbReference type="Pfam" id="PF00646"/>
    </source>
</evidence>
<protein>
    <recommendedName>
        <fullName evidence="6">F-box domain-containing protein</fullName>
    </recommendedName>
</protein>
<evidence type="ECO:0000313" key="4">
    <source>
        <dbReference type="EMBL" id="EYU22826.1"/>
    </source>
</evidence>
<accession>A0A022Q499</accession>
<organism evidence="4 5">
    <name type="scientific">Erythranthe guttata</name>
    <name type="common">Yellow monkey flower</name>
    <name type="synonym">Mimulus guttatus</name>
    <dbReference type="NCBI Taxonomy" id="4155"/>
    <lineage>
        <taxon>Eukaryota</taxon>
        <taxon>Viridiplantae</taxon>
        <taxon>Streptophyta</taxon>
        <taxon>Embryophyta</taxon>
        <taxon>Tracheophyta</taxon>
        <taxon>Spermatophyta</taxon>
        <taxon>Magnoliopsida</taxon>
        <taxon>eudicotyledons</taxon>
        <taxon>Gunneridae</taxon>
        <taxon>Pentapetalae</taxon>
        <taxon>asterids</taxon>
        <taxon>lamiids</taxon>
        <taxon>Lamiales</taxon>
        <taxon>Phrymaceae</taxon>
        <taxon>Erythranthe</taxon>
    </lineage>
</organism>
<dbReference type="InterPro" id="IPR036047">
    <property type="entry name" value="F-box-like_dom_sf"/>
</dbReference>
<gene>
    <name evidence="4" type="ORF">MIMGU_mgv1a008632mg</name>
</gene>
<dbReference type="Proteomes" id="UP000030748">
    <property type="component" value="Unassembled WGS sequence"/>
</dbReference>
<proteinExistence type="predicted"/>
<dbReference type="Pfam" id="PF23622">
    <property type="entry name" value="LRR_At1g61320_AtMIF1"/>
    <property type="match status" value="1"/>
</dbReference>
<dbReference type="AlphaFoldDB" id="A0A022Q499"/>
<dbReference type="InterPro" id="IPR032675">
    <property type="entry name" value="LRR_dom_sf"/>
</dbReference>
<dbReference type="InterPro" id="IPR055357">
    <property type="entry name" value="LRR_At1g61320_AtMIF1"/>
</dbReference>
<dbReference type="EMBL" id="KI632191">
    <property type="protein sequence ID" value="EYU22826.1"/>
    <property type="molecule type" value="Genomic_DNA"/>
</dbReference>
<dbReference type="InterPro" id="IPR053772">
    <property type="entry name" value="At1g61320/At1g61330-like"/>
</dbReference>
<feature type="signal peptide" evidence="1">
    <location>
        <begin position="1"/>
        <end position="22"/>
    </location>
</feature>
<dbReference type="InterPro" id="IPR001810">
    <property type="entry name" value="F-box_dom"/>
</dbReference>
<evidence type="ECO:0008006" key="6">
    <source>
        <dbReference type="Google" id="ProtNLM"/>
    </source>
</evidence>
<dbReference type="SUPFAM" id="SSF52047">
    <property type="entry name" value="RNI-like"/>
    <property type="match status" value="1"/>
</dbReference>
<evidence type="ECO:0000259" key="3">
    <source>
        <dbReference type="Pfam" id="PF23622"/>
    </source>
</evidence>
<dbReference type="CDD" id="cd22160">
    <property type="entry name" value="F-box_AtFBL13-like"/>
    <property type="match status" value="1"/>
</dbReference>
<dbReference type="Pfam" id="PF00646">
    <property type="entry name" value="F-box"/>
    <property type="match status" value="1"/>
</dbReference>
<evidence type="ECO:0000313" key="5">
    <source>
        <dbReference type="Proteomes" id="UP000030748"/>
    </source>
</evidence>